<comment type="function">
    <text evidence="1">Transcriptional repressor of xylose-utilizing enzymes.</text>
</comment>
<keyword evidence="3" id="KW-0119">Carbohydrate metabolism</keyword>
<reference evidence="5" key="1">
    <citation type="journal article" date="2019" name="Int. J. Syst. Evol. Microbiol.">
        <title>The Global Catalogue of Microorganisms (GCM) 10K type strain sequencing project: providing services to taxonomists for standard genome sequencing and annotation.</title>
        <authorList>
            <consortium name="The Broad Institute Genomics Platform"/>
            <consortium name="The Broad Institute Genome Sequencing Center for Infectious Disease"/>
            <person name="Wu L."/>
            <person name="Ma J."/>
        </authorList>
    </citation>
    <scope>NUCLEOTIDE SEQUENCE [LARGE SCALE GENOMIC DNA]</scope>
    <source>
        <strain evidence="5">JCM 17250</strain>
    </source>
</reference>
<dbReference type="InterPro" id="IPR049874">
    <property type="entry name" value="ROK_cs"/>
</dbReference>
<comment type="caution">
    <text evidence="4">The sequence shown here is derived from an EMBL/GenBank/DDBJ whole genome shotgun (WGS) entry which is preliminary data.</text>
</comment>
<keyword evidence="3" id="KW-0859">Xylose metabolism</keyword>
<keyword evidence="5" id="KW-1185">Reference proteome</keyword>
<dbReference type="SUPFAM" id="SSF53067">
    <property type="entry name" value="Actin-like ATPase domain"/>
    <property type="match status" value="1"/>
</dbReference>
<evidence type="ECO:0000256" key="1">
    <source>
        <dbReference type="ARBA" id="ARBA00002486"/>
    </source>
</evidence>
<gene>
    <name evidence="4" type="ORF">GCM10022410_11790</name>
</gene>
<protein>
    <submittedName>
        <fullName evidence="4">Xylose repressor</fullName>
    </submittedName>
</protein>
<dbReference type="RefSeq" id="WP_344911289.1">
    <property type="nucleotide sequence ID" value="NZ_BAABDL010000063.1"/>
</dbReference>
<dbReference type="SUPFAM" id="SSF46785">
    <property type="entry name" value="Winged helix' DNA-binding domain"/>
    <property type="match status" value="1"/>
</dbReference>
<dbReference type="InterPro" id="IPR043129">
    <property type="entry name" value="ATPase_NBD"/>
</dbReference>
<proteinExistence type="inferred from homology"/>
<dbReference type="InterPro" id="IPR036388">
    <property type="entry name" value="WH-like_DNA-bd_sf"/>
</dbReference>
<dbReference type="Pfam" id="PF00480">
    <property type="entry name" value="ROK"/>
    <property type="match status" value="1"/>
</dbReference>
<comment type="similarity">
    <text evidence="2">Belongs to the ROK (NagC/XylR) family.</text>
</comment>
<dbReference type="PANTHER" id="PTHR18964:SF149">
    <property type="entry name" value="BIFUNCTIONAL UDP-N-ACETYLGLUCOSAMINE 2-EPIMERASE_N-ACETYLMANNOSAMINE KINASE"/>
    <property type="match status" value="1"/>
</dbReference>
<dbReference type="EMBL" id="BAABDL010000063">
    <property type="protein sequence ID" value="GAA4067213.1"/>
    <property type="molecule type" value="Genomic_DNA"/>
</dbReference>
<organism evidence="4 5">
    <name type="scientific">Amphibacillus indicireducens</name>
    <dbReference type="NCBI Taxonomy" id="1076330"/>
    <lineage>
        <taxon>Bacteria</taxon>
        <taxon>Bacillati</taxon>
        <taxon>Bacillota</taxon>
        <taxon>Bacilli</taxon>
        <taxon>Bacillales</taxon>
        <taxon>Bacillaceae</taxon>
        <taxon>Amphibacillus</taxon>
    </lineage>
</organism>
<evidence type="ECO:0000313" key="5">
    <source>
        <dbReference type="Proteomes" id="UP001501734"/>
    </source>
</evidence>
<dbReference type="Gene3D" id="3.30.420.40">
    <property type="match status" value="2"/>
</dbReference>
<evidence type="ECO:0000256" key="2">
    <source>
        <dbReference type="ARBA" id="ARBA00006479"/>
    </source>
</evidence>
<dbReference type="PROSITE" id="PS01125">
    <property type="entry name" value="ROK"/>
    <property type="match status" value="1"/>
</dbReference>
<dbReference type="InterPro" id="IPR036390">
    <property type="entry name" value="WH_DNA-bd_sf"/>
</dbReference>
<evidence type="ECO:0000313" key="4">
    <source>
        <dbReference type="EMBL" id="GAA4067213.1"/>
    </source>
</evidence>
<dbReference type="InterPro" id="IPR000600">
    <property type="entry name" value="ROK"/>
</dbReference>
<accession>A0ABP7VHC0</accession>
<dbReference type="Gene3D" id="1.10.10.10">
    <property type="entry name" value="Winged helix-like DNA-binding domain superfamily/Winged helix DNA-binding domain"/>
    <property type="match status" value="1"/>
</dbReference>
<sequence length="388" mass="43934">MVTGDANYIKKFNRDIILQKIIEHGFISRADLSKITGLNKATISVQVTDLLAEELIYETEQEHTTIGRRPILLSLNPKAGYVLGVDLDYKQIQYTLADLLGNPVMTDMINLETDNYEEIIQLLIQQIKNYQMKCPESRYGLVNIVIGIHGTINKDTNSILFVPKYQWSNKQIKNDLQKDIKIPIVIENNANLSTYAERVFYHYNCDNLITLMISSGIGAGIMIDGKLQRGYHGYAGEFGHMIIAPEGEQCPCGNKGCWELYSSESILIKKIEEDQQRSISYEDIQQLIDDQHQKTLNHFNHFINFLSIGINNIINIFNPDIFVLTSKLLSIYPDSVNEIEEKLQSSVSQYGKIVLSNLDNHSCVMGACAVAIQNFLDVPELILTPPEI</sequence>
<name>A0ABP7VHC0_9BACI</name>
<dbReference type="PANTHER" id="PTHR18964">
    <property type="entry name" value="ROK (REPRESSOR, ORF, KINASE) FAMILY"/>
    <property type="match status" value="1"/>
</dbReference>
<dbReference type="Proteomes" id="UP001501734">
    <property type="component" value="Unassembled WGS sequence"/>
</dbReference>
<evidence type="ECO:0000256" key="3">
    <source>
        <dbReference type="ARBA" id="ARBA00022629"/>
    </source>
</evidence>